<proteinExistence type="predicted"/>
<dbReference type="Gene3D" id="3.30.70.120">
    <property type="match status" value="1"/>
</dbReference>
<organism evidence="1 2">
    <name type="scientific">Alistipes onderdonkii</name>
    <dbReference type="NCBI Taxonomy" id="328813"/>
    <lineage>
        <taxon>Bacteria</taxon>
        <taxon>Pseudomonadati</taxon>
        <taxon>Bacteroidota</taxon>
        <taxon>Bacteroidia</taxon>
        <taxon>Bacteroidales</taxon>
        <taxon>Rikenellaceae</taxon>
        <taxon>Alistipes</taxon>
    </lineage>
</organism>
<dbReference type="RefSeq" id="WP_018696950.1">
    <property type="nucleotide sequence ID" value="NZ_AP025562.1"/>
</dbReference>
<dbReference type="AlphaFoldDB" id="A0A1Y3QT25"/>
<dbReference type="NCBIfam" id="NF045581">
    <property type="entry name" value="PG0541_fam"/>
    <property type="match status" value="1"/>
</dbReference>
<dbReference type="eggNOG" id="COG0347">
    <property type="taxonomic scope" value="Bacteria"/>
</dbReference>
<dbReference type="Pfam" id="PF00543">
    <property type="entry name" value="P-II"/>
    <property type="match status" value="1"/>
</dbReference>
<evidence type="ECO:0000313" key="1">
    <source>
        <dbReference type="EMBL" id="OUN02255.1"/>
    </source>
</evidence>
<gene>
    <name evidence="1" type="ORF">B5G41_12915</name>
</gene>
<dbReference type="SUPFAM" id="SSF54913">
    <property type="entry name" value="GlnB-like"/>
    <property type="match status" value="1"/>
</dbReference>
<dbReference type="InterPro" id="IPR015867">
    <property type="entry name" value="N-reg_PII/ATP_PRibTrfase_C"/>
</dbReference>
<sequence length="97" mass="10947">MKAVFLSYNQALTDRVNAILDEQGVRGFTRWALTEGRGSFDGEPHYGTHAWPSMNASLMAIVDDEKVAPLMEAFREMDAATKMQGSRAFVWNIEQTY</sequence>
<dbReference type="InterPro" id="IPR002187">
    <property type="entry name" value="N-reg_PII"/>
</dbReference>
<evidence type="ECO:0000313" key="2">
    <source>
        <dbReference type="Proteomes" id="UP000195772"/>
    </source>
</evidence>
<dbReference type="GO" id="GO:0006808">
    <property type="term" value="P:regulation of nitrogen utilization"/>
    <property type="evidence" value="ECO:0007669"/>
    <property type="project" value="InterPro"/>
</dbReference>
<protein>
    <submittedName>
        <fullName evidence="1">Uncharacterized protein</fullName>
    </submittedName>
</protein>
<comment type="caution">
    <text evidence="1">The sequence shown here is derived from an EMBL/GenBank/DDBJ whole genome shotgun (WGS) entry which is preliminary data.</text>
</comment>
<reference evidence="2" key="1">
    <citation type="submission" date="2017-04" db="EMBL/GenBank/DDBJ databases">
        <title>Function of individual gut microbiota members based on whole genome sequencing of pure cultures obtained from chicken caecum.</title>
        <authorList>
            <person name="Medvecky M."/>
            <person name="Cejkova D."/>
            <person name="Polansky O."/>
            <person name="Karasova D."/>
            <person name="Kubasova T."/>
            <person name="Cizek A."/>
            <person name="Rychlik I."/>
        </authorList>
    </citation>
    <scope>NUCLEOTIDE SEQUENCE [LARGE SCALE GENOMIC DNA]</scope>
    <source>
        <strain evidence="2">An90</strain>
    </source>
</reference>
<dbReference type="GO" id="GO:0030234">
    <property type="term" value="F:enzyme regulator activity"/>
    <property type="evidence" value="ECO:0007669"/>
    <property type="project" value="InterPro"/>
</dbReference>
<name>A0A1Y3QT25_9BACT</name>
<dbReference type="Proteomes" id="UP000195772">
    <property type="component" value="Unassembled WGS sequence"/>
</dbReference>
<accession>A0A1Y3QT25</accession>
<dbReference type="EMBL" id="NFHB01000009">
    <property type="protein sequence ID" value="OUN02255.1"/>
    <property type="molecule type" value="Genomic_DNA"/>
</dbReference>
<dbReference type="InterPro" id="IPR011322">
    <property type="entry name" value="N-reg_PII-like_a/b"/>
</dbReference>
<dbReference type="OrthoDB" id="5517163at2"/>